<reference evidence="2" key="2">
    <citation type="submission" date="2020-12" db="EMBL/GenBank/DDBJ databases">
        <title>New Spironucleus salmonicida genome in near-complete chromosomes.</title>
        <authorList>
            <person name="Xu F."/>
            <person name="Kurt Z."/>
            <person name="Jimenez-Gonzalez A."/>
            <person name="Astvaldsson A."/>
            <person name="Andersson J.O."/>
            <person name="Svard S.G."/>
        </authorList>
    </citation>
    <scope>NUCLEOTIDE SEQUENCE</scope>
    <source>
        <strain evidence="2">ATCC 50377</strain>
    </source>
</reference>
<dbReference type="AlphaFoldDB" id="V6LCM1"/>
<protein>
    <submittedName>
        <fullName evidence="1">Uncharacterized protein</fullName>
    </submittedName>
</protein>
<proteinExistence type="predicted"/>
<sequence length="474" mass="55975">MYKTTQQRHQIQQKTRKTKALKREKQISLWEQPISYPPSQVYFKKVETLQLDKIPGATFKQSTFKEDIIRKITQNTDLIQQCLEFIESSTYYVVQIDDFTDFLVLLKAVTLFKGGKIAYVGDLQKSIFRQEIDCFTELEYNTFGVNSQYSASFAINLFVKPKSKYFYNSISTFSTTEKFKQIFNYVLSYHSKILFIHTNDQDTLMNRLLSYGTTSRQISNIEFFDRPYNNKFDQVLIISDFFFQHILQRPYLTKVHFCLQPQDFLNAVNLIYSMIINVDNIQKSFNHQLQNYPKTRIQMLQFIADFNNQNSKLIFSTFKAFPTNDQINQNKDLLQLRGTNFSYEDFNVMDLIKQGVILNSDGKKFQDNIKMSKEKLKDGQKAFLLQQINALKQEFYYVFGDQRYPKFPSQISEQFKQDLIETLSNSNIQGEFMSQLVLLNKTIMDDLGFMIQTVCDDQDIIQLVDFIRENIYLQ</sequence>
<evidence type="ECO:0000313" key="1">
    <source>
        <dbReference type="EMBL" id="EST42003.1"/>
    </source>
</evidence>
<dbReference type="Proteomes" id="UP000018208">
    <property type="component" value="Unassembled WGS sequence"/>
</dbReference>
<organism evidence="1">
    <name type="scientific">Spironucleus salmonicida</name>
    <dbReference type="NCBI Taxonomy" id="348837"/>
    <lineage>
        <taxon>Eukaryota</taxon>
        <taxon>Metamonada</taxon>
        <taxon>Diplomonadida</taxon>
        <taxon>Hexamitidae</taxon>
        <taxon>Hexamitinae</taxon>
        <taxon>Spironucleus</taxon>
    </lineage>
</organism>
<dbReference type="EMBL" id="AUWU02000003">
    <property type="protein sequence ID" value="KAH0574891.1"/>
    <property type="molecule type" value="Genomic_DNA"/>
</dbReference>
<keyword evidence="3" id="KW-1185">Reference proteome</keyword>
<name>V6LCM1_9EUKA</name>
<reference evidence="1 2" key="1">
    <citation type="journal article" date="2014" name="PLoS Genet.">
        <title>The Genome of Spironucleus salmonicida Highlights a Fish Pathogen Adapted to Fluctuating Environments.</title>
        <authorList>
            <person name="Xu F."/>
            <person name="Jerlstrom-Hultqvist J."/>
            <person name="Einarsson E."/>
            <person name="Astvaldsson A."/>
            <person name="Svard S.G."/>
            <person name="Andersson J.O."/>
        </authorList>
    </citation>
    <scope>NUCLEOTIDE SEQUENCE</scope>
    <source>
        <strain evidence="2">ATCC 50377</strain>
    </source>
</reference>
<gene>
    <name evidence="1" type="ORF">SS50377_18309</name>
    <name evidence="2" type="ORF">SS50377_22506</name>
</gene>
<evidence type="ECO:0000313" key="2">
    <source>
        <dbReference type="EMBL" id="KAH0574891.1"/>
    </source>
</evidence>
<evidence type="ECO:0000313" key="3">
    <source>
        <dbReference type="Proteomes" id="UP000018208"/>
    </source>
</evidence>
<accession>V6LCM1</accession>
<dbReference type="EMBL" id="KI546166">
    <property type="protein sequence ID" value="EST42003.1"/>
    <property type="molecule type" value="Genomic_DNA"/>
</dbReference>
<dbReference type="VEuPathDB" id="GiardiaDB:SS50377_22506"/>